<name>A0A2T1DMA9_9CYAN</name>
<dbReference type="InterPro" id="IPR036366">
    <property type="entry name" value="PGBDSf"/>
</dbReference>
<dbReference type="InterPro" id="IPR002502">
    <property type="entry name" value="Amidase_domain"/>
</dbReference>
<reference evidence="4 5" key="2">
    <citation type="submission" date="2018-03" db="EMBL/GenBank/DDBJ databases">
        <title>The ancient ancestry and fast evolution of plastids.</title>
        <authorList>
            <person name="Moore K.R."/>
            <person name="Magnabosco C."/>
            <person name="Momper L."/>
            <person name="Gold D.A."/>
            <person name="Bosak T."/>
            <person name="Fournier G.P."/>
        </authorList>
    </citation>
    <scope>NUCLEOTIDE SEQUENCE [LARGE SCALE GENOMIC DNA]</scope>
    <source>
        <strain evidence="4 5">ULC007</strain>
    </source>
</reference>
<dbReference type="RefSeq" id="WP_073069450.1">
    <property type="nucleotide sequence ID" value="NZ_MPPI01000002.1"/>
</dbReference>
<evidence type="ECO:0000313" key="5">
    <source>
        <dbReference type="Proteomes" id="UP000238634"/>
    </source>
</evidence>
<dbReference type="Gene3D" id="3.40.80.10">
    <property type="entry name" value="Peptidoglycan recognition protein-like"/>
    <property type="match status" value="1"/>
</dbReference>
<feature type="domain" description="Peptidoglycan recognition protein family" evidence="3">
    <location>
        <begin position="5"/>
        <end position="168"/>
    </location>
</feature>
<dbReference type="InterPro" id="IPR036505">
    <property type="entry name" value="Amidase/PGRP_sf"/>
</dbReference>
<evidence type="ECO:0000259" key="3">
    <source>
        <dbReference type="SMART" id="SM00701"/>
    </source>
</evidence>
<organism evidence="4 5">
    <name type="scientific">Phormidesmis priestleyi ULC007</name>
    <dbReference type="NCBI Taxonomy" id="1920490"/>
    <lineage>
        <taxon>Bacteria</taxon>
        <taxon>Bacillati</taxon>
        <taxon>Cyanobacteriota</taxon>
        <taxon>Cyanophyceae</taxon>
        <taxon>Leptolyngbyales</taxon>
        <taxon>Leptolyngbyaceae</taxon>
        <taxon>Phormidesmis</taxon>
    </lineage>
</organism>
<accession>A0A2T1DMA9</accession>
<dbReference type="Gene3D" id="1.10.101.10">
    <property type="entry name" value="PGBD-like superfamily/PGBD"/>
    <property type="match status" value="1"/>
</dbReference>
<dbReference type="InterPro" id="IPR006619">
    <property type="entry name" value="PGRP_domain_met/bac"/>
</dbReference>
<evidence type="ECO:0000259" key="2">
    <source>
        <dbReference type="SMART" id="SM00644"/>
    </source>
</evidence>
<dbReference type="InterPro" id="IPR036365">
    <property type="entry name" value="PGBD-like_sf"/>
</dbReference>
<dbReference type="AlphaFoldDB" id="A0A2T1DMA9"/>
<dbReference type="EMBL" id="PVWG01000002">
    <property type="protein sequence ID" value="PSB21601.1"/>
    <property type="molecule type" value="Genomic_DNA"/>
</dbReference>
<dbReference type="CDD" id="cd06583">
    <property type="entry name" value="PGRP"/>
    <property type="match status" value="1"/>
</dbReference>
<dbReference type="STRING" id="1920490.GCA_001895925_01622"/>
<dbReference type="InterPro" id="IPR002477">
    <property type="entry name" value="Peptidoglycan-bd-like"/>
</dbReference>
<dbReference type="SUPFAM" id="SSF55846">
    <property type="entry name" value="N-acetylmuramoyl-L-alanine amidase-like"/>
    <property type="match status" value="1"/>
</dbReference>
<comment type="caution">
    <text evidence="4">The sequence shown here is derived from an EMBL/GenBank/DDBJ whole genome shotgun (WGS) entry which is preliminary data.</text>
</comment>
<dbReference type="PANTHER" id="PTHR11022">
    <property type="entry name" value="PEPTIDOGLYCAN RECOGNITION PROTEIN"/>
    <property type="match status" value="1"/>
</dbReference>
<dbReference type="PANTHER" id="PTHR11022:SF41">
    <property type="entry name" value="PEPTIDOGLYCAN-RECOGNITION PROTEIN LC-RELATED"/>
    <property type="match status" value="1"/>
</dbReference>
<dbReference type="Proteomes" id="UP000238634">
    <property type="component" value="Unassembled WGS sequence"/>
</dbReference>
<dbReference type="SUPFAM" id="SSF47090">
    <property type="entry name" value="PGBD-like"/>
    <property type="match status" value="1"/>
</dbReference>
<reference evidence="4 5" key="1">
    <citation type="submission" date="2018-02" db="EMBL/GenBank/DDBJ databases">
        <authorList>
            <person name="Cohen D.B."/>
            <person name="Kent A.D."/>
        </authorList>
    </citation>
    <scope>NUCLEOTIDE SEQUENCE [LARGE SCALE GENOMIC DNA]</scope>
    <source>
        <strain evidence="4 5">ULC007</strain>
    </source>
</reference>
<comment type="similarity">
    <text evidence="1">Belongs to the N-acetylmuramoyl-L-alanine amidase 2 family.</text>
</comment>
<dbReference type="SMART" id="SM00701">
    <property type="entry name" value="PGRP"/>
    <property type="match status" value="1"/>
</dbReference>
<dbReference type="GO" id="GO:0008270">
    <property type="term" value="F:zinc ion binding"/>
    <property type="evidence" value="ECO:0007669"/>
    <property type="project" value="InterPro"/>
</dbReference>
<gene>
    <name evidence="4" type="ORF">C7B65_03180</name>
</gene>
<dbReference type="GO" id="GO:0009253">
    <property type="term" value="P:peptidoglycan catabolic process"/>
    <property type="evidence" value="ECO:0007669"/>
    <property type="project" value="InterPro"/>
</dbReference>
<dbReference type="InterPro" id="IPR015510">
    <property type="entry name" value="PGRP"/>
</dbReference>
<evidence type="ECO:0000256" key="1">
    <source>
        <dbReference type="ARBA" id="ARBA00007553"/>
    </source>
</evidence>
<dbReference type="Pfam" id="PF01510">
    <property type="entry name" value="Amidase_2"/>
    <property type="match status" value="1"/>
</dbReference>
<dbReference type="GO" id="GO:0008745">
    <property type="term" value="F:N-acetylmuramoyl-L-alanine amidase activity"/>
    <property type="evidence" value="ECO:0007669"/>
    <property type="project" value="InterPro"/>
</dbReference>
<evidence type="ECO:0000313" key="4">
    <source>
        <dbReference type="EMBL" id="PSB21601.1"/>
    </source>
</evidence>
<keyword evidence="5" id="KW-1185">Reference proteome</keyword>
<dbReference type="SMART" id="SM00644">
    <property type="entry name" value="Ami_2"/>
    <property type="match status" value="1"/>
</dbReference>
<dbReference type="Pfam" id="PF01471">
    <property type="entry name" value="PG_binding_1"/>
    <property type="match status" value="1"/>
</dbReference>
<dbReference type="OrthoDB" id="9802228at2"/>
<feature type="domain" description="N-acetylmuramoyl-L-alanine amidase" evidence="2">
    <location>
        <begin position="20"/>
        <end position="174"/>
    </location>
</feature>
<sequence>MPFTAKVITADEWDAKPPVPGTFPFPVTSPRYIIVHHTDNKNPPNDPSQSTLDGAKQFARNIQHGHFRRGWSDSGHNFLNTTGGFILEGRHGSLNAVEQGLCIRSAHAAQDDGKLAGGNDSPGIENEGNFMTFQMEQNQWDSLVELCASLCSSCQISPVNIKGHRDFSDTDCPGDWLYNQLPQLRKEVTDKLGMNLSPDELSNDRPIRSLKLGSTGEDVLQLQKALIARGFKPGAADGLFGENTRAAVIAFQRSLGFEMVDGIVGPQTRAALRL</sequence>
<protein>
    <submittedName>
        <fullName evidence="4">N-acetylmuramoyl-L-alanine amidase</fullName>
    </submittedName>
</protein>
<proteinExistence type="inferred from homology"/>